<gene>
    <name evidence="12" type="ORF">UMAG_05038</name>
</gene>
<reference evidence="12 13" key="1">
    <citation type="journal article" date="2006" name="Nature">
        <title>Insights from the genome of the biotrophic fungal plant pathogen Ustilago maydis.</title>
        <authorList>
            <person name="Kamper J."/>
            <person name="Kahmann R."/>
            <person name="Bolker M."/>
            <person name="Ma L.J."/>
            <person name="Brefort T."/>
            <person name="Saville B.J."/>
            <person name="Banuett F."/>
            <person name="Kronstad J.W."/>
            <person name="Gold S.E."/>
            <person name="Muller O."/>
            <person name="Perlin M.H."/>
            <person name="Wosten H.A."/>
            <person name="de Vries R."/>
            <person name="Ruiz-Herrera J."/>
            <person name="Reynaga-Pena C.G."/>
            <person name="Snetselaar K."/>
            <person name="McCann M."/>
            <person name="Perez-Martin J."/>
            <person name="Feldbrugge M."/>
            <person name="Basse C.W."/>
            <person name="Steinberg G."/>
            <person name="Ibeas J.I."/>
            <person name="Holloman W."/>
            <person name="Guzman P."/>
            <person name="Farman M."/>
            <person name="Stajich J.E."/>
            <person name="Sentandreu R."/>
            <person name="Gonzalez-Prieto J.M."/>
            <person name="Kennell J.C."/>
            <person name="Molina L."/>
            <person name="Schirawski J."/>
            <person name="Mendoza-Mendoza A."/>
            <person name="Greilinger D."/>
            <person name="Munch K."/>
            <person name="Rossel N."/>
            <person name="Scherer M."/>
            <person name="Vranes M."/>
            <person name="Ladendorf O."/>
            <person name="Vincon V."/>
            <person name="Fuchs U."/>
            <person name="Sandrock B."/>
            <person name="Meng S."/>
            <person name="Ho E.C."/>
            <person name="Cahill M.J."/>
            <person name="Boyce K.J."/>
            <person name="Klose J."/>
            <person name="Klosterman S.J."/>
            <person name="Deelstra H.J."/>
            <person name="Ortiz-Castellanos L."/>
            <person name="Li W."/>
            <person name="Sanchez-Alonso P."/>
            <person name="Schreier P.H."/>
            <person name="Hauser-Hahn I."/>
            <person name="Vaupel M."/>
            <person name="Koopmann E."/>
            <person name="Friedrich G."/>
            <person name="Voss H."/>
            <person name="Schluter T."/>
            <person name="Margolis J."/>
            <person name="Platt D."/>
            <person name="Swimmer C."/>
            <person name="Gnirke A."/>
            <person name="Chen F."/>
            <person name="Vysotskaia V."/>
            <person name="Mannhaupt G."/>
            <person name="Guldener U."/>
            <person name="Munsterkotter M."/>
            <person name="Haase D."/>
            <person name="Oesterheld M."/>
            <person name="Mewes H.W."/>
            <person name="Mauceli E.W."/>
            <person name="DeCaprio D."/>
            <person name="Wade C.M."/>
            <person name="Butler J."/>
            <person name="Young S."/>
            <person name="Jaffe D.B."/>
            <person name="Calvo S."/>
            <person name="Nusbaum C."/>
            <person name="Galagan J."/>
            <person name="Birren B.W."/>
        </authorList>
    </citation>
    <scope>NUCLEOTIDE SEQUENCE [LARGE SCALE GENOMIC DNA]</scope>
    <source>
        <strain evidence="13">DSM 14603 / FGSC 9021 / UM521</strain>
    </source>
</reference>
<dbReference type="NCBIfam" id="TIGR01494">
    <property type="entry name" value="ATPase_P-type"/>
    <property type="match status" value="2"/>
</dbReference>
<keyword evidence="5" id="KW-0067">ATP-binding</keyword>
<dbReference type="InterPro" id="IPR018303">
    <property type="entry name" value="ATPase_P-typ_P_site"/>
</dbReference>
<dbReference type="eggNOG" id="KOG0203">
    <property type="taxonomic scope" value="Eukaryota"/>
</dbReference>
<feature type="domain" description="Cation-transporting P-type ATPase N-terminal" evidence="11">
    <location>
        <begin position="124"/>
        <end position="197"/>
    </location>
</feature>
<evidence type="ECO:0000256" key="2">
    <source>
        <dbReference type="ARBA" id="ARBA00022475"/>
    </source>
</evidence>
<feature type="compositionally biased region" description="Basic and acidic residues" evidence="9">
    <location>
        <begin position="14"/>
        <end position="24"/>
    </location>
</feature>
<comment type="subcellular location">
    <subcellularLocation>
        <location evidence="1">Cell membrane</location>
        <topology evidence="1">Multi-pass membrane protein</topology>
    </subcellularLocation>
</comment>
<keyword evidence="2" id="KW-1003">Cell membrane</keyword>
<dbReference type="Pfam" id="PF00689">
    <property type="entry name" value="Cation_ATPase_C"/>
    <property type="match status" value="1"/>
</dbReference>
<keyword evidence="7 10" id="KW-1133">Transmembrane helix</keyword>
<feature type="transmembrane region" description="Helical" evidence="10">
    <location>
        <begin position="1020"/>
        <end position="1039"/>
    </location>
</feature>
<dbReference type="GO" id="GO:0005388">
    <property type="term" value="F:P-type calcium transporter activity"/>
    <property type="evidence" value="ECO:0000318"/>
    <property type="project" value="GO_Central"/>
</dbReference>
<feature type="transmembrane region" description="Helical" evidence="10">
    <location>
        <begin position="173"/>
        <end position="196"/>
    </location>
</feature>
<dbReference type="InterPro" id="IPR050510">
    <property type="entry name" value="Cation_transp_ATPase_P-type"/>
</dbReference>
<evidence type="ECO:0000256" key="10">
    <source>
        <dbReference type="SAM" id="Phobius"/>
    </source>
</evidence>
<dbReference type="SMR" id="A0A0D1DTN4"/>
<dbReference type="SFLD" id="SFLDG00002">
    <property type="entry name" value="C1.7:_P-type_atpase_like"/>
    <property type="match status" value="1"/>
</dbReference>
<dbReference type="InterPro" id="IPR001757">
    <property type="entry name" value="P_typ_ATPase"/>
</dbReference>
<feature type="transmembrane region" description="Helical" evidence="10">
    <location>
        <begin position="1060"/>
        <end position="1081"/>
    </location>
</feature>
<dbReference type="Pfam" id="PF00690">
    <property type="entry name" value="Cation_ATPase_N"/>
    <property type="match status" value="1"/>
</dbReference>
<dbReference type="Gene3D" id="3.40.1110.10">
    <property type="entry name" value="Calcium-transporting ATPase, cytoplasmic domain N"/>
    <property type="match status" value="1"/>
</dbReference>
<dbReference type="VEuPathDB" id="FungiDB:UMAG_05038"/>
<keyword evidence="4" id="KW-0547">Nucleotide-binding</keyword>
<evidence type="ECO:0000256" key="4">
    <source>
        <dbReference type="ARBA" id="ARBA00022741"/>
    </source>
</evidence>
<dbReference type="Proteomes" id="UP000000561">
    <property type="component" value="Chromosome 15"/>
</dbReference>
<dbReference type="Gene3D" id="1.20.1110.10">
    <property type="entry name" value="Calcium-transporting ATPase, transmembrane domain"/>
    <property type="match status" value="1"/>
</dbReference>
<dbReference type="GO" id="GO:0005886">
    <property type="term" value="C:plasma membrane"/>
    <property type="evidence" value="ECO:0000318"/>
    <property type="project" value="GO_Central"/>
</dbReference>
<organism evidence="12 13">
    <name type="scientific">Mycosarcoma maydis</name>
    <name type="common">Corn smut fungus</name>
    <name type="synonym">Ustilago maydis</name>
    <dbReference type="NCBI Taxonomy" id="5270"/>
    <lineage>
        <taxon>Eukaryota</taxon>
        <taxon>Fungi</taxon>
        <taxon>Dikarya</taxon>
        <taxon>Basidiomycota</taxon>
        <taxon>Ustilaginomycotina</taxon>
        <taxon>Ustilaginomycetes</taxon>
        <taxon>Ustilaginales</taxon>
        <taxon>Ustilaginaceae</taxon>
        <taxon>Mycosarcoma</taxon>
    </lineage>
</organism>
<dbReference type="Gene3D" id="2.70.150.10">
    <property type="entry name" value="Calcium-transporting ATPase, cytoplasmic transduction domain A"/>
    <property type="match status" value="1"/>
</dbReference>
<dbReference type="InterPro" id="IPR008250">
    <property type="entry name" value="ATPase_P-typ_transduc_dom_A_sf"/>
</dbReference>
<dbReference type="FunFam" id="3.40.1110.10:FF:000114">
    <property type="entry name" value="H /K ATPase alpha subunit, putative"/>
    <property type="match status" value="1"/>
</dbReference>
<protein>
    <submittedName>
        <fullName evidence="12">K, P-type ATPase</fullName>
    </submittedName>
</protein>
<feature type="transmembrane region" description="Helical" evidence="10">
    <location>
        <begin position="957"/>
        <end position="986"/>
    </location>
</feature>
<dbReference type="InterPro" id="IPR044492">
    <property type="entry name" value="P_typ_ATPase_HD_dom"/>
</dbReference>
<dbReference type="SFLD" id="SFLDS00003">
    <property type="entry name" value="Haloacid_Dehalogenase"/>
    <property type="match status" value="1"/>
</dbReference>
<dbReference type="PRINTS" id="PR00119">
    <property type="entry name" value="CATATPASE"/>
</dbReference>
<dbReference type="InterPro" id="IPR036412">
    <property type="entry name" value="HAD-like_sf"/>
</dbReference>
<dbReference type="SFLD" id="SFLDF00027">
    <property type="entry name" value="p-type_atpase"/>
    <property type="match status" value="1"/>
</dbReference>
<dbReference type="FunFam" id="3.40.50.1000:FF:000083">
    <property type="entry name" value="Sodium/potassium-transporting ATPase subunit alpha"/>
    <property type="match status" value="1"/>
</dbReference>
<keyword evidence="8 10" id="KW-0472">Membrane</keyword>
<dbReference type="PRINTS" id="PR00121">
    <property type="entry name" value="NAKATPASE"/>
</dbReference>
<dbReference type="OrthoDB" id="158672at2759"/>
<keyword evidence="6" id="KW-1278">Translocase</keyword>
<evidence type="ECO:0000256" key="9">
    <source>
        <dbReference type="SAM" id="MobiDB-lite"/>
    </source>
</evidence>
<dbReference type="SUPFAM" id="SSF56784">
    <property type="entry name" value="HAD-like"/>
    <property type="match status" value="1"/>
</dbReference>
<evidence type="ECO:0000256" key="8">
    <source>
        <dbReference type="ARBA" id="ARBA00023136"/>
    </source>
</evidence>
<dbReference type="KEGG" id="uma:UMAG_05038"/>
<keyword evidence="13" id="KW-1185">Reference proteome</keyword>
<accession>A0A0D1DTN4</accession>
<evidence type="ECO:0000256" key="1">
    <source>
        <dbReference type="ARBA" id="ARBA00004651"/>
    </source>
</evidence>
<dbReference type="GO" id="GO:0016887">
    <property type="term" value="F:ATP hydrolysis activity"/>
    <property type="evidence" value="ECO:0007669"/>
    <property type="project" value="InterPro"/>
</dbReference>
<feature type="compositionally biased region" description="Polar residues" evidence="9">
    <location>
        <begin position="1"/>
        <end position="13"/>
    </location>
</feature>
<dbReference type="GeneID" id="23565039"/>
<dbReference type="InterPro" id="IPR006068">
    <property type="entry name" value="ATPase_P-typ_cation-transptr_C"/>
</dbReference>
<evidence type="ECO:0000313" key="13">
    <source>
        <dbReference type="Proteomes" id="UP000000561"/>
    </source>
</evidence>
<dbReference type="InterPro" id="IPR023214">
    <property type="entry name" value="HAD_sf"/>
</dbReference>
<feature type="transmembrane region" description="Helical" evidence="10">
    <location>
        <begin position="369"/>
        <end position="392"/>
    </location>
</feature>
<evidence type="ECO:0000256" key="3">
    <source>
        <dbReference type="ARBA" id="ARBA00022692"/>
    </source>
</evidence>
<dbReference type="RefSeq" id="XP_011391328.1">
    <property type="nucleotide sequence ID" value="XM_011393026.1"/>
</dbReference>
<dbReference type="Pfam" id="PF00122">
    <property type="entry name" value="E1-E2_ATPase"/>
    <property type="match status" value="1"/>
</dbReference>
<feature type="transmembrane region" description="Helical" evidence="10">
    <location>
        <begin position="888"/>
        <end position="911"/>
    </location>
</feature>
<feature type="region of interest" description="Disordered" evidence="9">
    <location>
        <begin position="1"/>
        <end position="36"/>
    </location>
</feature>
<feature type="transmembrane region" description="Helical" evidence="10">
    <location>
        <begin position="412"/>
        <end position="433"/>
    </location>
</feature>
<dbReference type="PROSITE" id="PS00154">
    <property type="entry name" value="ATPASE_E1_E2"/>
    <property type="match status" value="1"/>
</dbReference>
<dbReference type="SUPFAM" id="SSF81665">
    <property type="entry name" value="Calcium ATPase, transmembrane domain M"/>
    <property type="match status" value="1"/>
</dbReference>
<evidence type="ECO:0000313" key="12">
    <source>
        <dbReference type="EMBL" id="KIS67171.1"/>
    </source>
</evidence>
<feature type="transmembrane region" description="Helical" evidence="10">
    <location>
        <begin position="208"/>
        <end position="228"/>
    </location>
</feature>
<evidence type="ECO:0000256" key="6">
    <source>
        <dbReference type="ARBA" id="ARBA00022967"/>
    </source>
</evidence>
<dbReference type="SUPFAM" id="SSF81660">
    <property type="entry name" value="Metal cation-transporting ATPase, ATP-binding domain N"/>
    <property type="match status" value="1"/>
</dbReference>
<dbReference type="Pfam" id="PF13246">
    <property type="entry name" value="Cation_ATPase"/>
    <property type="match status" value="1"/>
</dbReference>
<dbReference type="InterPro" id="IPR023299">
    <property type="entry name" value="ATPase_P-typ_cyto_dom_N"/>
</dbReference>
<dbReference type="PANTHER" id="PTHR43294">
    <property type="entry name" value="SODIUM/POTASSIUM-TRANSPORTING ATPASE SUBUNIT ALPHA"/>
    <property type="match status" value="1"/>
</dbReference>
<dbReference type="SMART" id="SM00831">
    <property type="entry name" value="Cation_ATPase_N"/>
    <property type="match status" value="1"/>
</dbReference>
<dbReference type="InParanoid" id="A0A0D1DTN4"/>
<evidence type="ECO:0000256" key="5">
    <source>
        <dbReference type="ARBA" id="ARBA00022840"/>
    </source>
</evidence>
<dbReference type="InterPro" id="IPR023298">
    <property type="entry name" value="ATPase_P-typ_TM_dom_sf"/>
</dbReference>
<evidence type="ECO:0000256" key="7">
    <source>
        <dbReference type="ARBA" id="ARBA00022989"/>
    </source>
</evidence>
<dbReference type="SUPFAM" id="SSF81653">
    <property type="entry name" value="Calcium ATPase, transduction domain A"/>
    <property type="match status" value="1"/>
</dbReference>
<dbReference type="InterPro" id="IPR004014">
    <property type="entry name" value="ATPase_P-typ_cation-transptr_N"/>
</dbReference>
<dbReference type="OMA" id="QQPPIFN"/>
<dbReference type="InterPro" id="IPR059000">
    <property type="entry name" value="ATPase_P-type_domA"/>
</dbReference>
<feature type="transmembrane region" description="Helical" evidence="10">
    <location>
        <begin position="1093"/>
        <end position="1109"/>
    </location>
</feature>
<dbReference type="Gene3D" id="3.40.50.1000">
    <property type="entry name" value="HAD superfamily/HAD-like"/>
    <property type="match status" value="1"/>
</dbReference>
<proteinExistence type="predicted"/>
<dbReference type="PANTHER" id="PTHR43294:SF21">
    <property type="entry name" value="CATION TRANSPORTING ATPASE"/>
    <property type="match status" value="1"/>
</dbReference>
<dbReference type="GO" id="GO:0005524">
    <property type="term" value="F:ATP binding"/>
    <property type="evidence" value="ECO:0007669"/>
    <property type="project" value="UniProtKB-KW"/>
</dbReference>
<name>A0A0D1DTN4_MYCMD</name>
<dbReference type="AlphaFoldDB" id="A0A0D1DTN4"/>
<dbReference type="EMBL" id="CM003154">
    <property type="protein sequence ID" value="KIS67171.1"/>
    <property type="molecule type" value="Genomic_DNA"/>
</dbReference>
<sequence length="1130" mass="123610">MAPLTRSHSSTDSFSEKNDVERGDAAPTNNASKKLGASLSFGTNLSALRSRTTRFDESINDQRRLERTHSIASSLRGPSRIDPSAKVPVEFRTLSIQLSQGGLADENKKHKSDKRAVKEINDLDWHRISVDEVLSRTSTSATTGLDTDQIERRLKQNGKNVMSKPPKRLLQKCFGYVFGGFGTLLIGCSILAFIAWKPLGNPNPQTSNLALAVVLLVVVVIQALFNAWQDFSTSRIMDSIAGMLPDAVTAIRNGSHNSIQAPDLVVGDIVVLSLGNKIAADLRLISCNQVKFDRSVVTGEAEPIAGTVDLTDENYLETRNIALAGTSCVTGSAIGVVVATGDNTVFGRIAAMTNRPKTGLTTLEREVRYFVLTIAAIAIALAVICIIIWGAYLKPKHPEFMSVSQLLVNVVSILVAFLPEGMPVAVTLSLTVIAQKMSKAKILCKQLSTCETLGAVSVLCSDKTGTLTSNNMTATSVGVVGFESTPEDAQHHIHGAAGPVGHAFEQVQFVGAVCNAAVFDAATMSLAVAERRIFGDATDSAVLRMAEQIKSVQETTRPWDTEYRLNFNSKNKFMLQLVALRPEARDDTTLAQKLVASAMSITEASEFNASEDRILLAKGGPDVLLKRSSWALDASGQVVPLTDEVRRSIEAMQSLWSSRGQRVLLLARKIVRADQLDTSVAIEDAVMALNTHLTVVGLVGIVDPPRPEIPSVVSTCRRAGIRFFMVTGDFQLTANAIARQCGIITAEKVFCAQDMHDVQLPVYDTYSDDHLTRPIHALSLTGADLMKLEASDWEQICRFDEIVFSRTTPDHKLRIVKEFQQRSECVGMTGDGVNDAPSLKQADIGIAMGGGSAVAMEAADMILLENFSAIIDALLYGRLVFVNLKKTVGYLLPAGSFAELWAVLLSFFFGLPQALSNLQMIFVCIGTDGISSLCLVHEQPEAELLKRKPRNVKTDRLADWKLLLHAYLFVGIPLTLTSSAMAFWYMQRNGVPFSDMWLKYGGGLVQSTNPDKFNEVLNRANAVFFFNLVIQQWFNLLGWRTQSRSILQQLPVGKKSTQNLYLFPAMAVSLLIAVFLSYVPAFQRVFLTRGVNVEHYFLPIAFGVGMLMLEETRKLVVRTWPRGILAKLAW</sequence>
<evidence type="ECO:0000259" key="11">
    <source>
        <dbReference type="SMART" id="SM00831"/>
    </source>
</evidence>
<keyword evidence="3 10" id="KW-0812">Transmembrane</keyword>